<gene>
    <name evidence="2" type="ORF">BC936DRAFT_143625</name>
</gene>
<evidence type="ECO:0000256" key="1">
    <source>
        <dbReference type="SAM" id="Phobius"/>
    </source>
</evidence>
<name>A0A432ZZ71_9FUNG</name>
<evidence type="ECO:0000313" key="3">
    <source>
        <dbReference type="Proteomes" id="UP000268093"/>
    </source>
</evidence>
<dbReference type="EMBL" id="RBNI01027728">
    <property type="protein sequence ID" value="RUO95613.1"/>
    <property type="molecule type" value="Genomic_DNA"/>
</dbReference>
<keyword evidence="1" id="KW-0812">Transmembrane</keyword>
<accession>A0A432ZZ71</accession>
<proteinExistence type="predicted"/>
<keyword evidence="1" id="KW-0472">Membrane</keyword>
<dbReference type="PROSITE" id="PS51257">
    <property type="entry name" value="PROKAR_LIPOPROTEIN"/>
    <property type="match status" value="1"/>
</dbReference>
<dbReference type="Proteomes" id="UP000268093">
    <property type="component" value="Unassembled WGS sequence"/>
</dbReference>
<keyword evidence="1" id="KW-1133">Transmembrane helix</keyword>
<feature type="transmembrane region" description="Helical" evidence="1">
    <location>
        <begin position="39"/>
        <end position="61"/>
    </location>
</feature>
<comment type="caution">
    <text evidence="2">The sequence shown here is derived from an EMBL/GenBank/DDBJ whole genome shotgun (WGS) entry which is preliminary data.</text>
</comment>
<dbReference type="AlphaFoldDB" id="A0A432ZZ71"/>
<reference evidence="2 3" key="1">
    <citation type="journal article" date="2018" name="New Phytol.">
        <title>Phylogenomics of Endogonaceae and evolution of mycorrhizas within Mucoromycota.</title>
        <authorList>
            <person name="Chang Y."/>
            <person name="Desiro A."/>
            <person name="Na H."/>
            <person name="Sandor L."/>
            <person name="Lipzen A."/>
            <person name="Clum A."/>
            <person name="Barry K."/>
            <person name="Grigoriev I.V."/>
            <person name="Martin F.M."/>
            <person name="Stajich J.E."/>
            <person name="Smith M.E."/>
            <person name="Bonito G."/>
            <person name="Spatafora J.W."/>
        </authorList>
    </citation>
    <scope>NUCLEOTIDE SEQUENCE [LARGE SCALE GENOMIC DNA]</scope>
    <source>
        <strain evidence="2 3">GMNB39</strain>
    </source>
</reference>
<evidence type="ECO:0008006" key="4">
    <source>
        <dbReference type="Google" id="ProtNLM"/>
    </source>
</evidence>
<protein>
    <recommendedName>
        <fullName evidence="4">Transmembrane protein</fullName>
    </recommendedName>
</protein>
<organism evidence="2 3">
    <name type="scientific">Jimgerdemannia flammicorona</name>
    <dbReference type="NCBI Taxonomy" id="994334"/>
    <lineage>
        <taxon>Eukaryota</taxon>
        <taxon>Fungi</taxon>
        <taxon>Fungi incertae sedis</taxon>
        <taxon>Mucoromycota</taxon>
        <taxon>Mucoromycotina</taxon>
        <taxon>Endogonomycetes</taxon>
        <taxon>Endogonales</taxon>
        <taxon>Endogonaceae</taxon>
        <taxon>Jimgerdemannia</taxon>
    </lineage>
</organism>
<evidence type="ECO:0000313" key="2">
    <source>
        <dbReference type="EMBL" id="RUO95613.1"/>
    </source>
</evidence>
<keyword evidence="3" id="KW-1185">Reference proteome</keyword>
<sequence>MPKRIQLPICGSLVMILTSCRRRLNLDVAGADTILTIHGLMWGIVDWFVIFGLMVVVYRLWRVFRAYVGEVELVGSKSDAMRVRRLKRGFLKVWLLNKYGCNPDILLSQHNCSPSLMLV</sequence>